<dbReference type="Proteomes" id="UP000634136">
    <property type="component" value="Unassembled WGS sequence"/>
</dbReference>
<comment type="caution">
    <text evidence="1">The sequence shown here is derived from an EMBL/GenBank/DDBJ whole genome shotgun (WGS) entry which is preliminary data.</text>
</comment>
<dbReference type="EMBL" id="JAAIUW010000004">
    <property type="protein sequence ID" value="KAF7836268.1"/>
    <property type="molecule type" value="Genomic_DNA"/>
</dbReference>
<gene>
    <name evidence="1" type="ORF">G2W53_011127</name>
</gene>
<dbReference type="AlphaFoldDB" id="A0A834X175"/>
<proteinExistence type="predicted"/>
<keyword evidence="2" id="KW-1185">Reference proteome</keyword>
<reference evidence="1" key="1">
    <citation type="submission" date="2020-09" db="EMBL/GenBank/DDBJ databases">
        <title>Genome-Enabled Discovery of Anthraquinone Biosynthesis in Senna tora.</title>
        <authorList>
            <person name="Kang S.-H."/>
            <person name="Pandey R.P."/>
            <person name="Lee C.-M."/>
            <person name="Sim J.-S."/>
            <person name="Jeong J.-T."/>
            <person name="Choi B.-S."/>
            <person name="Jung M."/>
            <person name="Ginzburg D."/>
            <person name="Zhao K."/>
            <person name="Won S.Y."/>
            <person name="Oh T.-J."/>
            <person name="Yu Y."/>
            <person name="Kim N.-H."/>
            <person name="Lee O.R."/>
            <person name="Lee T.-H."/>
            <person name="Bashyal P."/>
            <person name="Kim T.-S."/>
            <person name="Lee W.-H."/>
            <person name="Kawkins C."/>
            <person name="Kim C.-K."/>
            <person name="Kim J.S."/>
            <person name="Ahn B.O."/>
            <person name="Rhee S.Y."/>
            <person name="Sohng J.K."/>
        </authorList>
    </citation>
    <scope>NUCLEOTIDE SEQUENCE</scope>
    <source>
        <tissue evidence="1">Leaf</tissue>
    </source>
</reference>
<evidence type="ECO:0000313" key="1">
    <source>
        <dbReference type="EMBL" id="KAF7836268.1"/>
    </source>
</evidence>
<organism evidence="1 2">
    <name type="scientific">Senna tora</name>
    <dbReference type="NCBI Taxonomy" id="362788"/>
    <lineage>
        <taxon>Eukaryota</taxon>
        <taxon>Viridiplantae</taxon>
        <taxon>Streptophyta</taxon>
        <taxon>Embryophyta</taxon>
        <taxon>Tracheophyta</taxon>
        <taxon>Spermatophyta</taxon>
        <taxon>Magnoliopsida</taxon>
        <taxon>eudicotyledons</taxon>
        <taxon>Gunneridae</taxon>
        <taxon>Pentapetalae</taxon>
        <taxon>rosids</taxon>
        <taxon>fabids</taxon>
        <taxon>Fabales</taxon>
        <taxon>Fabaceae</taxon>
        <taxon>Caesalpinioideae</taxon>
        <taxon>Cassia clade</taxon>
        <taxon>Senna</taxon>
    </lineage>
</organism>
<evidence type="ECO:0000313" key="2">
    <source>
        <dbReference type="Proteomes" id="UP000634136"/>
    </source>
</evidence>
<protein>
    <submittedName>
        <fullName evidence="1">Uncharacterized protein</fullName>
    </submittedName>
</protein>
<name>A0A834X175_9FABA</name>
<sequence>MVSFPKVIPPFADITGVEGEFLRTAGSNIVERDPPFQRMAGLNSGNDD</sequence>
<accession>A0A834X175</accession>